<evidence type="ECO:0000313" key="3">
    <source>
        <dbReference type="Proteomes" id="UP001391051"/>
    </source>
</evidence>
<proteinExistence type="predicted"/>
<reference evidence="2 3" key="1">
    <citation type="submission" date="2023-01" db="EMBL/GenBank/DDBJ databases">
        <title>Analysis of 21 Apiospora genomes using comparative genomics revels a genus with tremendous synthesis potential of carbohydrate active enzymes and secondary metabolites.</title>
        <authorList>
            <person name="Sorensen T."/>
        </authorList>
    </citation>
    <scope>NUCLEOTIDE SEQUENCE [LARGE SCALE GENOMIC DNA]</scope>
    <source>
        <strain evidence="2 3">CBS 24483</strain>
    </source>
</reference>
<comment type="caution">
    <text evidence="2">The sequence shown here is derived from an EMBL/GenBank/DDBJ whole genome shotgun (WGS) entry which is preliminary data.</text>
</comment>
<evidence type="ECO:0000256" key="1">
    <source>
        <dbReference type="SAM" id="MobiDB-lite"/>
    </source>
</evidence>
<name>A0ABR1QMW1_9PEZI</name>
<dbReference type="RefSeq" id="XP_066702842.1">
    <property type="nucleotide sequence ID" value="XM_066840215.1"/>
</dbReference>
<dbReference type="EMBL" id="JAQQWE010000003">
    <property type="protein sequence ID" value="KAK7959139.1"/>
    <property type="molecule type" value="Genomic_DNA"/>
</dbReference>
<dbReference type="GeneID" id="92073277"/>
<evidence type="ECO:0000313" key="2">
    <source>
        <dbReference type="EMBL" id="KAK7959139.1"/>
    </source>
</evidence>
<protein>
    <submittedName>
        <fullName evidence="2">Uncharacterized protein</fullName>
    </submittedName>
</protein>
<gene>
    <name evidence="2" type="ORF">PG986_003993</name>
</gene>
<feature type="region of interest" description="Disordered" evidence="1">
    <location>
        <begin position="74"/>
        <end position="103"/>
    </location>
</feature>
<accession>A0ABR1QMW1</accession>
<organism evidence="2 3">
    <name type="scientific">Apiospora aurea</name>
    <dbReference type="NCBI Taxonomy" id="335848"/>
    <lineage>
        <taxon>Eukaryota</taxon>
        <taxon>Fungi</taxon>
        <taxon>Dikarya</taxon>
        <taxon>Ascomycota</taxon>
        <taxon>Pezizomycotina</taxon>
        <taxon>Sordariomycetes</taxon>
        <taxon>Xylariomycetidae</taxon>
        <taxon>Amphisphaeriales</taxon>
        <taxon>Apiosporaceae</taxon>
        <taxon>Apiospora</taxon>
    </lineage>
</organism>
<keyword evidence="3" id="KW-1185">Reference proteome</keyword>
<sequence length="103" mass="11425">MDDITAVDLAERRSRFWRAGSATARALCGVPDSIARFVVNRAYLPGIQRGGRRRHLECANQRAPTFQFVLPEQISKTARTTDPDGSPAVGPATPSVRHLQRWP</sequence>
<dbReference type="Proteomes" id="UP001391051">
    <property type="component" value="Unassembled WGS sequence"/>
</dbReference>